<comment type="caution">
    <text evidence="1">The sequence shown here is derived from an EMBL/GenBank/DDBJ whole genome shotgun (WGS) entry which is preliminary data.</text>
</comment>
<name>A0ABR1P1U2_DIAER</name>
<evidence type="ECO:0000313" key="2">
    <source>
        <dbReference type="Proteomes" id="UP001430848"/>
    </source>
</evidence>
<reference evidence="1 2" key="1">
    <citation type="submission" date="2024-02" db="EMBL/GenBank/DDBJ databases">
        <title>De novo assembly and annotation of 12 fungi associated with fruit tree decline syndrome in Ontario, Canada.</title>
        <authorList>
            <person name="Sulman M."/>
            <person name="Ellouze W."/>
            <person name="Ilyukhin E."/>
        </authorList>
    </citation>
    <scope>NUCLEOTIDE SEQUENCE [LARGE SCALE GENOMIC DNA]</scope>
    <source>
        <strain evidence="1 2">M169</strain>
    </source>
</reference>
<dbReference type="Proteomes" id="UP001430848">
    <property type="component" value="Unassembled WGS sequence"/>
</dbReference>
<protein>
    <submittedName>
        <fullName evidence="1">Uncharacterized protein</fullName>
    </submittedName>
</protein>
<accession>A0ABR1P1U2</accession>
<gene>
    <name evidence="1" type="ORF">SLS63_008683</name>
</gene>
<organism evidence="1 2">
    <name type="scientific">Diaporthe eres</name>
    <name type="common">Phomopsis oblonga</name>
    <dbReference type="NCBI Taxonomy" id="83184"/>
    <lineage>
        <taxon>Eukaryota</taxon>
        <taxon>Fungi</taxon>
        <taxon>Dikarya</taxon>
        <taxon>Ascomycota</taxon>
        <taxon>Pezizomycotina</taxon>
        <taxon>Sordariomycetes</taxon>
        <taxon>Sordariomycetidae</taxon>
        <taxon>Diaporthales</taxon>
        <taxon>Diaporthaceae</taxon>
        <taxon>Diaporthe</taxon>
        <taxon>Diaporthe eres species complex</taxon>
    </lineage>
</organism>
<proteinExistence type="predicted"/>
<evidence type="ECO:0000313" key="1">
    <source>
        <dbReference type="EMBL" id="KAK7724426.1"/>
    </source>
</evidence>
<sequence length="87" mass="9753">MYYRVTETGWPIQGDDFKQAVAGAVKAPTYWKRIACTVVESNVNLWWYNLQESQNGQAKPDFGIFGGGDLNHLAESYHAAQRTRGTA</sequence>
<dbReference type="SUPFAM" id="SSF51445">
    <property type="entry name" value="(Trans)glycosidases"/>
    <property type="match status" value="1"/>
</dbReference>
<dbReference type="InterPro" id="IPR017853">
    <property type="entry name" value="GH"/>
</dbReference>
<dbReference type="EMBL" id="JAKNSF020000057">
    <property type="protein sequence ID" value="KAK7724426.1"/>
    <property type="molecule type" value="Genomic_DNA"/>
</dbReference>
<keyword evidence="2" id="KW-1185">Reference proteome</keyword>